<dbReference type="EMBL" id="CP017755">
    <property type="protein sequence ID" value="AOZ09815.1"/>
    <property type="molecule type" value="Genomic_DNA"/>
</dbReference>
<reference evidence="2 3" key="1">
    <citation type="submission" date="2016-10" db="EMBL/GenBank/DDBJ databases">
        <title>Complete genome sequences of three Cupriavidus strains isolated from various Malaysian environments.</title>
        <authorList>
            <person name="Abdullah A.A.-A."/>
            <person name="Shafie N.A.H."/>
            <person name="Lau N.S."/>
        </authorList>
    </citation>
    <scope>NUCLEOTIDE SEQUENCE [LARGE SCALE GENOMIC DNA]</scope>
    <source>
        <strain evidence="2 3">USMAA1020</strain>
    </source>
</reference>
<dbReference type="InterPro" id="IPR001173">
    <property type="entry name" value="Glyco_trans_2-like"/>
</dbReference>
<organism evidence="2 3">
    <name type="scientific">Cupriavidus malaysiensis</name>
    <dbReference type="NCBI Taxonomy" id="367825"/>
    <lineage>
        <taxon>Bacteria</taxon>
        <taxon>Pseudomonadati</taxon>
        <taxon>Pseudomonadota</taxon>
        <taxon>Betaproteobacteria</taxon>
        <taxon>Burkholderiales</taxon>
        <taxon>Burkholderiaceae</taxon>
        <taxon>Cupriavidus</taxon>
    </lineage>
</organism>
<feature type="domain" description="Glycosyltransferase 2-like" evidence="1">
    <location>
        <begin position="13"/>
        <end position="149"/>
    </location>
</feature>
<dbReference type="Pfam" id="PF00535">
    <property type="entry name" value="Glycos_transf_2"/>
    <property type="match status" value="1"/>
</dbReference>
<dbReference type="PANTHER" id="PTHR10859:SF91">
    <property type="entry name" value="DOLICHYL-PHOSPHATE BETA-GLUCOSYLTRANSFERASE"/>
    <property type="match status" value="1"/>
</dbReference>
<dbReference type="Proteomes" id="UP000177515">
    <property type="component" value="Chromosome 2"/>
</dbReference>
<accession>A0ABM6FDD5</accession>
<evidence type="ECO:0000313" key="2">
    <source>
        <dbReference type="EMBL" id="AOZ09815.1"/>
    </source>
</evidence>
<gene>
    <name evidence="2" type="ORF">BKK80_29395</name>
</gene>
<proteinExistence type="predicted"/>
<dbReference type="SUPFAM" id="SSF53448">
    <property type="entry name" value="Nucleotide-diphospho-sugar transferases"/>
    <property type="match status" value="1"/>
</dbReference>
<dbReference type="GO" id="GO:0016740">
    <property type="term" value="F:transferase activity"/>
    <property type="evidence" value="ECO:0007669"/>
    <property type="project" value="UniProtKB-KW"/>
</dbReference>
<dbReference type="CDD" id="cd04179">
    <property type="entry name" value="DPM_DPG-synthase_like"/>
    <property type="match status" value="1"/>
</dbReference>
<dbReference type="Gene3D" id="3.90.550.10">
    <property type="entry name" value="Spore Coat Polysaccharide Biosynthesis Protein SpsA, Chain A"/>
    <property type="match status" value="1"/>
</dbReference>
<keyword evidence="2" id="KW-0808">Transferase</keyword>
<dbReference type="PANTHER" id="PTHR10859">
    <property type="entry name" value="GLYCOSYL TRANSFERASE"/>
    <property type="match status" value="1"/>
</dbReference>
<keyword evidence="3" id="KW-1185">Reference proteome</keyword>
<sequence>MTERAAQAFRPVVLVPVYDHERAIGAMVDAILAEQCHCLLVDDGSGPACAQVLRALAARHPQQVTLIRLAQNQGKGGAIMAGFEAAWQRGYTHALQIDADGQHDAGCIPQFLALARAHPTAMICGHPLYDDSVPRVRKLARYLTHVWVWINTLSLAIRDSMCGLRVYPLAPVRALLARQALGKRMEFDTEILVHLVWRGVAIVNVPTRVTYPADGVSHFRVWRDNVLISCMHARLFAGMLRRLPWLLWRRLPRAAGGARP</sequence>
<protein>
    <submittedName>
        <fullName evidence="2">Glycosyl transferase</fullName>
    </submittedName>
</protein>
<dbReference type="RefSeq" id="WP_071040168.1">
    <property type="nucleotide sequence ID" value="NZ_CP017755.1"/>
</dbReference>
<evidence type="ECO:0000259" key="1">
    <source>
        <dbReference type="Pfam" id="PF00535"/>
    </source>
</evidence>
<dbReference type="InterPro" id="IPR029044">
    <property type="entry name" value="Nucleotide-diphossugar_trans"/>
</dbReference>
<evidence type="ECO:0000313" key="3">
    <source>
        <dbReference type="Proteomes" id="UP000177515"/>
    </source>
</evidence>
<name>A0ABM6FDD5_9BURK</name>